<accession>A0A2X4UJW4</accession>
<dbReference type="Proteomes" id="UP000249091">
    <property type="component" value="Chromosome 1"/>
</dbReference>
<dbReference type="KEGG" id="rcr:NCTC10994_03176"/>
<dbReference type="EMBL" id="LS483468">
    <property type="protein sequence ID" value="SQI35888.1"/>
    <property type="molecule type" value="Genomic_DNA"/>
</dbReference>
<evidence type="ECO:0000313" key="1">
    <source>
        <dbReference type="EMBL" id="SQI35888.1"/>
    </source>
</evidence>
<evidence type="ECO:0000313" key="2">
    <source>
        <dbReference type="Proteomes" id="UP000249091"/>
    </source>
</evidence>
<dbReference type="SUPFAM" id="SSF52266">
    <property type="entry name" value="SGNH hydrolase"/>
    <property type="match status" value="1"/>
</dbReference>
<gene>
    <name evidence="1" type="ORF">NCTC10994_03176</name>
</gene>
<organism evidence="1 2">
    <name type="scientific">Rhodococcus coprophilus</name>
    <dbReference type="NCBI Taxonomy" id="38310"/>
    <lineage>
        <taxon>Bacteria</taxon>
        <taxon>Bacillati</taxon>
        <taxon>Actinomycetota</taxon>
        <taxon>Actinomycetes</taxon>
        <taxon>Mycobacteriales</taxon>
        <taxon>Nocardiaceae</taxon>
        <taxon>Rhodococcus</taxon>
    </lineage>
</organism>
<proteinExistence type="predicted"/>
<keyword evidence="2" id="KW-1185">Reference proteome</keyword>
<dbReference type="RefSeq" id="WP_072703328.1">
    <property type="nucleotide sequence ID" value="NZ_JAFBBL010000001.1"/>
</dbReference>
<evidence type="ECO:0008006" key="3">
    <source>
        <dbReference type="Google" id="ProtNLM"/>
    </source>
</evidence>
<dbReference type="AlphaFoldDB" id="A0A2X4UJW4"/>
<sequence length="529" mass="58475">MSTPSALPEGTPKAVVEQAGAAPRAPVFDPTVGIGVDRSGFHGVPAHRLVAIGDSLLQGFQSGAVYRTEVSVPAVLAYELGILPTFRYPRFGGPGGLPLNIELLLRRLEDRYGRRLDVWELPTALFTVREFMDEVEDYWERGPGSQTPMVAGYNHNLSCYGWDLRDALEKTAAQCETALRAPRDNLVDQIVENNGERAALRVYPHWDEQRRHETLFEAARALGAEHDAGTDSGIETLVVFLGANNALRAATELRVAWSGDDFRGPGRARAYTVWTPEHFDAEFAEVVARLRTIEARHVILCTVPHVTIAPIARGIGTKSGSPYFSYYTRPWIDERRFDPARDEHLTGAQAQAVDTAIDLYNITITRAVADGRRDGLDWYLLDAAGILDRLAARRYVDDVAARPEWWTPYPLPPVLAELRPVPDTRFLAADGKGGRAAGGLFSLDGVHPTTVAYGILAQEIADIMVRAGVEFRHPSGAVREGRVEVDFDRLLRNDTLVQVPPQNLDSSLSVLGWADQVLDLFRIGWTLRL</sequence>
<reference evidence="1 2" key="1">
    <citation type="submission" date="2018-06" db="EMBL/GenBank/DDBJ databases">
        <authorList>
            <consortium name="Pathogen Informatics"/>
            <person name="Doyle S."/>
        </authorList>
    </citation>
    <scope>NUCLEOTIDE SEQUENCE [LARGE SCALE GENOMIC DNA]</scope>
    <source>
        <strain evidence="1 2">NCTC10994</strain>
    </source>
</reference>
<dbReference type="InterPro" id="IPR036514">
    <property type="entry name" value="SGNH_hydro_sf"/>
</dbReference>
<name>A0A2X4UJW4_9NOCA</name>
<dbReference type="Gene3D" id="3.40.50.1110">
    <property type="entry name" value="SGNH hydrolase"/>
    <property type="match status" value="1"/>
</dbReference>
<protein>
    <recommendedName>
        <fullName evidence="3">GDSL-like Lipase/Acylhydrolase</fullName>
    </recommendedName>
</protein>